<sequence length="94" mass="11115">MVCFSSKDCLFLSLFVATLFLLRARIVLFVSRQWQFFLFFAVYIVIEEVKCHQELPRLPCNLQQHLFALAWLAHKHALTLSNVLRRMHGRLLPN</sequence>
<accession>A0A6B0U9H9</accession>
<name>A0A6B0U9H9_IXORI</name>
<dbReference type="EMBL" id="GIFC01004988">
    <property type="protein sequence ID" value="MXU87071.1"/>
    <property type="molecule type" value="Transcribed_RNA"/>
</dbReference>
<proteinExistence type="predicted"/>
<reference evidence="1" key="1">
    <citation type="submission" date="2019-12" db="EMBL/GenBank/DDBJ databases">
        <title>An insight into the sialome of adult female Ixodes ricinus ticks feeding for 6 days.</title>
        <authorList>
            <person name="Perner J."/>
            <person name="Ribeiro J.M.C."/>
        </authorList>
    </citation>
    <scope>NUCLEOTIDE SEQUENCE</scope>
    <source>
        <strain evidence="1">Semi-engorged</strain>
        <tissue evidence="1">Salivary glands</tissue>
    </source>
</reference>
<protein>
    <submittedName>
        <fullName evidence="1">Uncharacterized protein</fullName>
    </submittedName>
</protein>
<organism evidence="1">
    <name type="scientific">Ixodes ricinus</name>
    <name type="common">Common tick</name>
    <name type="synonym">Acarus ricinus</name>
    <dbReference type="NCBI Taxonomy" id="34613"/>
    <lineage>
        <taxon>Eukaryota</taxon>
        <taxon>Metazoa</taxon>
        <taxon>Ecdysozoa</taxon>
        <taxon>Arthropoda</taxon>
        <taxon>Chelicerata</taxon>
        <taxon>Arachnida</taxon>
        <taxon>Acari</taxon>
        <taxon>Parasitiformes</taxon>
        <taxon>Ixodida</taxon>
        <taxon>Ixodoidea</taxon>
        <taxon>Ixodidae</taxon>
        <taxon>Ixodinae</taxon>
        <taxon>Ixodes</taxon>
    </lineage>
</organism>
<evidence type="ECO:0000313" key="1">
    <source>
        <dbReference type="EMBL" id="MXU87071.1"/>
    </source>
</evidence>
<dbReference type="AlphaFoldDB" id="A0A6B0U9H9"/>